<name>A0AAW2KXB0_SESRA</name>
<comment type="subunit">
    <text evidence="3 8">Homodimer.</text>
</comment>
<dbReference type="Pfam" id="PF00155">
    <property type="entry name" value="Aminotran_1_2"/>
    <property type="match status" value="1"/>
</dbReference>
<comment type="catalytic activity">
    <reaction evidence="7 8">
        <text>L-aspartate + 2-oxoglutarate = oxaloacetate + L-glutamate</text>
        <dbReference type="Rhea" id="RHEA:21824"/>
        <dbReference type="ChEBI" id="CHEBI:16452"/>
        <dbReference type="ChEBI" id="CHEBI:16810"/>
        <dbReference type="ChEBI" id="CHEBI:29985"/>
        <dbReference type="ChEBI" id="CHEBI:29991"/>
        <dbReference type="EC" id="2.6.1.1"/>
    </reaction>
</comment>
<evidence type="ECO:0000256" key="6">
    <source>
        <dbReference type="ARBA" id="ARBA00022898"/>
    </source>
</evidence>
<protein>
    <recommendedName>
        <fullName evidence="8">Aspartate aminotransferase</fullName>
        <ecNumber evidence="8">2.6.1.1</ecNumber>
    </recommendedName>
</protein>
<dbReference type="InterPro" id="IPR000796">
    <property type="entry name" value="Asp_trans"/>
</dbReference>
<dbReference type="Gene3D" id="3.90.1150.10">
    <property type="entry name" value="Aspartate Aminotransferase, domain 1"/>
    <property type="match status" value="1"/>
</dbReference>
<dbReference type="PROSITE" id="PS00105">
    <property type="entry name" value="AA_TRANSFER_CLASS_1"/>
    <property type="match status" value="1"/>
</dbReference>
<dbReference type="CDD" id="cd00609">
    <property type="entry name" value="AAT_like"/>
    <property type="match status" value="1"/>
</dbReference>
<comment type="cofactor">
    <cofactor evidence="1">
        <name>pyridoxal 5'-phosphate</name>
        <dbReference type="ChEBI" id="CHEBI:597326"/>
    </cofactor>
</comment>
<dbReference type="InterPro" id="IPR004839">
    <property type="entry name" value="Aminotransferase_I/II_large"/>
</dbReference>
<keyword evidence="5 8" id="KW-0808">Transferase</keyword>
<dbReference type="InterPro" id="IPR015424">
    <property type="entry name" value="PyrdxlP-dep_Trfase"/>
</dbReference>
<proteinExistence type="inferred from homology"/>
<dbReference type="PANTHER" id="PTHR11879">
    <property type="entry name" value="ASPARTATE AMINOTRANSFERASE"/>
    <property type="match status" value="1"/>
</dbReference>
<reference evidence="10" key="2">
    <citation type="journal article" date="2024" name="Plant">
        <title>Genomic evolution and insights into agronomic trait innovations of Sesamum species.</title>
        <authorList>
            <person name="Miao H."/>
            <person name="Wang L."/>
            <person name="Qu L."/>
            <person name="Liu H."/>
            <person name="Sun Y."/>
            <person name="Le M."/>
            <person name="Wang Q."/>
            <person name="Wei S."/>
            <person name="Zheng Y."/>
            <person name="Lin W."/>
            <person name="Duan Y."/>
            <person name="Cao H."/>
            <person name="Xiong S."/>
            <person name="Wang X."/>
            <person name="Wei L."/>
            <person name="Li C."/>
            <person name="Ma Q."/>
            <person name="Ju M."/>
            <person name="Zhao R."/>
            <person name="Li G."/>
            <person name="Mu C."/>
            <person name="Tian Q."/>
            <person name="Mei H."/>
            <person name="Zhang T."/>
            <person name="Gao T."/>
            <person name="Zhang H."/>
        </authorList>
    </citation>
    <scope>NUCLEOTIDE SEQUENCE</scope>
    <source>
        <strain evidence="10">G02</strain>
    </source>
</reference>
<dbReference type="GO" id="GO:0004069">
    <property type="term" value="F:L-aspartate:2-oxoglutarate aminotransferase activity"/>
    <property type="evidence" value="ECO:0007669"/>
    <property type="project" value="UniProtKB-EC"/>
</dbReference>
<gene>
    <name evidence="10" type="ORF">Sradi_5572200</name>
</gene>
<feature type="domain" description="Aminotransferase class I/classII large" evidence="9">
    <location>
        <begin position="345"/>
        <end position="649"/>
    </location>
</feature>
<accession>A0AAW2KXB0</accession>
<evidence type="ECO:0000256" key="4">
    <source>
        <dbReference type="ARBA" id="ARBA00022576"/>
    </source>
</evidence>
<comment type="miscellaneous">
    <text evidence="8">In eukaryotes there are cytoplasmic, mitochondrial and chloroplastic isozymes.</text>
</comment>
<comment type="caution">
    <text evidence="10">The sequence shown here is derived from an EMBL/GenBank/DDBJ whole genome shotgun (WGS) entry which is preliminary data.</text>
</comment>
<dbReference type="FunFam" id="3.40.640.10:FF:000015">
    <property type="entry name" value="Aspartate aminotransferase"/>
    <property type="match status" value="1"/>
</dbReference>
<dbReference type="InterPro" id="IPR004838">
    <property type="entry name" value="NHTrfase_class1_PyrdxlP-BS"/>
</dbReference>
<dbReference type="PRINTS" id="PR00799">
    <property type="entry name" value="TRANSAMINASE"/>
</dbReference>
<evidence type="ECO:0000256" key="1">
    <source>
        <dbReference type="ARBA" id="ARBA00001933"/>
    </source>
</evidence>
<dbReference type="SUPFAM" id="SSF53383">
    <property type="entry name" value="PLP-dependent transferases"/>
    <property type="match status" value="1"/>
</dbReference>
<evidence type="ECO:0000256" key="7">
    <source>
        <dbReference type="ARBA" id="ARBA00049185"/>
    </source>
</evidence>
<keyword evidence="4 8" id="KW-0032">Aminotransferase</keyword>
<dbReference type="GO" id="GO:0030170">
    <property type="term" value="F:pyridoxal phosphate binding"/>
    <property type="evidence" value="ECO:0007669"/>
    <property type="project" value="InterPro"/>
</dbReference>
<organism evidence="10">
    <name type="scientific">Sesamum radiatum</name>
    <name type="common">Black benniseed</name>
    <dbReference type="NCBI Taxonomy" id="300843"/>
    <lineage>
        <taxon>Eukaryota</taxon>
        <taxon>Viridiplantae</taxon>
        <taxon>Streptophyta</taxon>
        <taxon>Embryophyta</taxon>
        <taxon>Tracheophyta</taxon>
        <taxon>Spermatophyta</taxon>
        <taxon>Magnoliopsida</taxon>
        <taxon>eudicotyledons</taxon>
        <taxon>Gunneridae</taxon>
        <taxon>Pentapetalae</taxon>
        <taxon>asterids</taxon>
        <taxon>lamiids</taxon>
        <taxon>Lamiales</taxon>
        <taxon>Pedaliaceae</taxon>
        <taxon>Sesamum</taxon>
    </lineage>
</organism>
<dbReference type="InterPro" id="IPR015422">
    <property type="entry name" value="PyrdxlP-dep_Trfase_small"/>
</dbReference>
<evidence type="ECO:0000256" key="3">
    <source>
        <dbReference type="ARBA" id="ARBA00011738"/>
    </source>
</evidence>
<dbReference type="EMBL" id="JACGWJ010000026">
    <property type="protein sequence ID" value="KAL0311729.1"/>
    <property type="molecule type" value="Genomic_DNA"/>
</dbReference>
<reference evidence="10" key="1">
    <citation type="submission" date="2020-06" db="EMBL/GenBank/DDBJ databases">
        <authorList>
            <person name="Li T."/>
            <person name="Hu X."/>
            <person name="Zhang T."/>
            <person name="Song X."/>
            <person name="Zhang H."/>
            <person name="Dai N."/>
            <person name="Sheng W."/>
            <person name="Hou X."/>
            <person name="Wei L."/>
        </authorList>
    </citation>
    <scope>NUCLEOTIDE SEQUENCE</scope>
    <source>
        <strain evidence="10">G02</strain>
        <tissue evidence="10">Leaf</tissue>
    </source>
</reference>
<dbReference type="Pfam" id="PF12352">
    <property type="entry name" value="V-SNARE_C"/>
    <property type="match status" value="1"/>
</dbReference>
<evidence type="ECO:0000256" key="5">
    <source>
        <dbReference type="ARBA" id="ARBA00022679"/>
    </source>
</evidence>
<evidence type="ECO:0000256" key="8">
    <source>
        <dbReference type="RuleBase" id="RU000480"/>
    </source>
</evidence>
<evidence type="ECO:0000313" key="10">
    <source>
        <dbReference type="EMBL" id="KAL0311729.1"/>
    </source>
</evidence>
<dbReference type="GO" id="GO:0006520">
    <property type="term" value="P:amino acid metabolic process"/>
    <property type="evidence" value="ECO:0007669"/>
    <property type="project" value="InterPro"/>
</dbReference>
<keyword evidence="6" id="KW-0663">Pyridoxal phosphate</keyword>
<evidence type="ECO:0000256" key="2">
    <source>
        <dbReference type="ARBA" id="ARBA00007441"/>
    </source>
</evidence>
<dbReference type="Gene3D" id="3.40.640.10">
    <property type="entry name" value="Type I PLP-dependent aspartate aminotransferase-like (Major domain)"/>
    <property type="match status" value="1"/>
</dbReference>
<dbReference type="PANTHER" id="PTHR11879:SF46">
    <property type="entry name" value="ASPARTATE AMINOTRANSFERASE, CYTOPLASMIC"/>
    <property type="match status" value="1"/>
</dbReference>
<dbReference type="InterPro" id="IPR015421">
    <property type="entry name" value="PyrdxlP-dep_Trfase_major"/>
</dbReference>
<comment type="similarity">
    <text evidence="2">Belongs to the class-I pyridoxal-phosphate-dependent aminotransferase family.</text>
</comment>
<dbReference type="NCBIfam" id="NF006719">
    <property type="entry name" value="PRK09257.1"/>
    <property type="match status" value="1"/>
</dbReference>
<sequence length="651" mass="73127">MDPPTSWDSLRKQARKLEAQLDEQMHLYRKLVSTKVDNSNDNDLESGIDQLLKQLQQVNVQMQAWVSSGGSEIFSHTLTRHQEIFQDLMQEFKRLHSSQRAKKEHASLLEDFREFDRTRLDLEDGGSSYDQALLKERASLHRNSGQMDSVISQAQETLKSLVFQRSTFGGINSKLSNVSSRLPTVLEKSRKSRFMCKDYMCHPSTFDFARIYSQLTLDYGQWSRYPIQDAHCVEQKETKSYLTTKMASAILSLSSATAFTSRPLLDNLKQANMKLGTPNQSTLSRKDYIRAKSFTRKSVTSAVEVSRFGDITMAPPDPILGVSEAFRADTHEMKLNLGWVPIAENLMLERGENKEYLPIEGLAAFNKVTAELLLGVQNDVIQQQRVATVQGLSGTGSLRLAAALIERYFPGSKVLISSPTWGNHKNIFNDARVPWSEYRYYDPRTVGLDFHGMISDIKAAPEGSFVLLHGCAHNPTGIDPTPEQWESIADVIQEKNHIPFFDVAYQGFASGSLDTDASSVRLFAARGMELLVAQSYSKNLGLYAERIGAINVVCSSSDIAQRVKSQLKRLARPMYSNPPIHGARVVANVVGNSELFNEWKEEMELMAGRIKSVRKKLYDSLSAKDNSGKDWSFVLKQIGMFSFTGLNNAQV</sequence>
<evidence type="ECO:0000259" key="9">
    <source>
        <dbReference type="Pfam" id="PF00155"/>
    </source>
</evidence>
<dbReference type="EC" id="2.6.1.1" evidence="8"/>
<dbReference type="AlphaFoldDB" id="A0AAW2KXB0"/>